<dbReference type="CDD" id="cd03784">
    <property type="entry name" value="GT1_Gtf-like"/>
    <property type="match status" value="1"/>
</dbReference>
<proteinExistence type="evidence at transcript level"/>
<dbReference type="SUPFAM" id="SSF53756">
    <property type="entry name" value="UDP-Glycosyltransferase/glycogen phosphorylase"/>
    <property type="match status" value="1"/>
</dbReference>
<comment type="similarity">
    <text evidence="1">Belongs to the UDP-glycosyltransferase family.</text>
</comment>
<name>A0A6G7SF49_9CUCU</name>
<dbReference type="InterPro" id="IPR002213">
    <property type="entry name" value="UDP_glucos_trans"/>
</dbReference>
<dbReference type="GO" id="GO:0008194">
    <property type="term" value="F:UDP-glycosyltransferase activity"/>
    <property type="evidence" value="ECO:0007669"/>
    <property type="project" value="InterPro"/>
</dbReference>
<keyword evidence="4" id="KW-1133">Transmembrane helix</keyword>
<evidence type="ECO:0000256" key="1">
    <source>
        <dbReference type="ARBA" id="ARBA00009995"/>
    </source>
</evidence>
<dbReference type="InterPro" id="IPR050271">
    <property type="entry name" value="UDP-glycosyltransferase"/>
</dbReference>
<evidence type="ECO:0000256" key="5">
    <source>
        <dbReference type="SAM" id="SignalP"/>
    </source>
</evidence>
<feature type="chain" id="PRO_5026200287" evidence="5">
    <location>
        <begin position="20"/>
        <end position="514"/>
    </location>
</feature>
<evidence type="ECO:0000256" key="2">
    <source>
        <dbReference type="ARBA" id="ARBA00022676"/>
    </source>
</evidence>
<dbReference type="PANTHER" id="PTHR48043">
    <property type="entry name" value="EG:EG0003.4 PROTEIN-RELATED"/>
    <property type="match status" value="1"/>
</dbReference>
<keyword evidence="4" id="KW-0472">Membrane</keyword>
<protein>
    <submittedName>
        <fullName evidence="6">UDP-glycosyltransferase</fullName>
    </submittedName>
</protein>
<dbReference type="Gene3D" id="3.40.50.2000">
    <property type="entry name" value="Glycogen Phosphorylase B"/>
    <property type="match status" value="1"/>
</dbReference>
<sequence>MKLLFVTLCLFSCLYYAENANIFAAFPFPGKSHFNMFESILVALAEKGHNVDVMSHFPRKKPIKGYTDFSLVGTRPFFTNNVSIDMFIHHSKFSELQLMMSLGGYDTCESTFNSEIAKNIRNSSHKYDLVITELFATDCMLGWGYHFGAPVVALSSSAALPWANDRFGNPDNPSYIPSYIHNGGDALRMTLYERVVNTFWTLYAKLIYNHYDKVSNRMAKEFFGEDMPDLSVLAYNTSLLLTNSHFSIFHARPTVPNFVEVAGVHLRDPKPLNQHFEDLLKTDTEGIIYLSMGSMVMTEKFPPNKVQGIADALGELPYKVVWKGVRENFPEGVTFPKNVVFEGWMPQLDILCHPNVKLFITHGGLMGSQEAIYCGVPRLGIPLFGDQVVNIKQSERLGIAAKVAYEDISKGTILAAATKLLNDPSYQENAKLASERFKDRPMSALNTSLYWIEYVIRHKGAPQLRSIGAQLPWYQYYLLDIAVIFLLPVLGLGYLLSFVFKLLFSVKVEKSKRD</sequence>
<dbReference type="AlphaFoldDB" id="A0A6G7SF49"/>
<keyword evidence="3 6" id="KW-0808">Transferase</keyword>
<gene>
    <name evidence="6" type="primary">UGT12</name>
</gene>
<keyword evidence="2" id="KW-0328">Glycosyltransferase</keyword>
<accession>A0A6G7SF49</accession>
<dbReference type="EMBL" id="MN242802">
    <property type="protein sequence ID" value="QIK00371.1"/>
    <property type="molecule type" value="mRNA"/>
</dbReference>
<keyword evidence="5" id="KW-0732">Signal</keyword>
<feature type="signal peptide" evidence="5">
    <location>
        <begin position="1"/>
        <end position="19"/>
    </location>
</feature>
<feature type="transmembrane region" description="Helical" evidence="4">
    <location>
        <begin position="476"/>
        <end position="504"/>
    </location>
</feature>
<reference evidence="6" key="1">
    <citation type="submission" date="2019-07" db="EMBL/GenBank/DDBJ databases">
        <title>Antennal UDP-glycosyltransferase (UGT) genes in the coffee white stemborer, Xylotrechus quadripes.</title>
        <authorList>
            <person name="Yin N.-N."/>
            <person name="Zhao Y.-J."/>
            <person name="Zhu J.-Y."/>
            <person name="Liu N.-Y."/>
        </authorList>
    </citation>
    <scope>NUCLEOTIDE SEQUENCE</scope>
    <source>
        <tissue evidence="6">Antennae</tissue>
    </source>
</reference>
<organism evidence="6">
    <name type="scientific">Xylotrechus quadripes</name>
    <dbReference type="NCBI Taxonomy" id="554073"/>
    <lineage>
        <taxon>Eukaryota</taxon>
        <taxon>Metazoa</taxon>
        <taxon>Ecdysozoa</taxon>
        <taxon>Arthropoda</taxon>
        <taxon>Hexapoda</taxon>
        <taxon>Insecta</taxon>
        <taxon>Pterygota</taxon>
        <taxon>Neoptera</taxon>
        <taxon>Endopterygota</taxon>
        <taxon>Coleoptera</taxon>
        <taxon>Polyphaga</taxon>
        <taxon>Cucujiformia</taxon>
        <taxon>Chrysomeloidea</taxon>
        <taxon>Cerambycidae</taxon>
        <taxon>Cerambycinae</taxon>
        <taxon>Clytini</taxon>
        <taxon>Xylotrechus</taxon>
    </lineage>
</organism>
<dbReference type="Pfam" id="PF00201">
    <property type="entry name" value="UDPGT"/>
    <property type="match status" value="1"/>
</dbReference>
<evidence type="ECO:0000313" key="6">
    <source>
        <dbReference type="EMBL" id="QIK00371.1"/>
    </source>
</evidence>
<evidence type="ECO:0000256" key="3">
    <source>
        <dbReference type="ARBA" id="ARBA00022679"/>
    </source>
</evidence>
<keyword evidence="4" id="KW-0812">Transmembrane</keyword>
<dbReference type="PANTHER" id="PTHR48043:SF145">
    <property type="entry name" value="FI06409P-RELATED"/>
    <property type="match status" value="1"/>
</dbReference>
<evidence type="ECO:0000256" key="4">
    <source>
        <dbReference type="SAM" id="Phobius"/>
    </source>
</evidence>
<dbReference type="FunFam" id="3.40.50.2000:FF:000189">
    <property type="entry name" value="UDP-glucuronosyltransferase 2B14-like Protein"/>
    <property type="match status" value="1"/>
</dbReference>